<evidence type="ECO:0000313" key="3">
    <source>
        <dbReference type="Proteomes" id="UP000823900"/>
    </source>
</evidence>
<feature type="transmembrane region" description="Helical" evidence="1">
    <location>
        <begin position="124"/>
        <end position="143"/>
    </location>
</feature>
<evidence type="ECO:0000256" key="1">
    <source>
        <dbReference type="SAM" id="Phobius"/>
    </source>
</evidence>
<feature type="transmembrane region" description="Helical" evidence="1">
    <location>
        <begin position="150"/>
        <end position="169"/>
    </location>
</feature>
<proteinExistence type="predicted"/>
<keyword evidence="1" id="KW-0472">Membrane</keyword>
<accession>A0A9D2HGQ0</accession>
<feature type="transmembrane region" description="Helical" evidence="1">
    <location>
        <begin position="241"/>
        <end position="266"/>
    </location>
</feature>
<dbReference type="Proteomes" id="UP000823900">
    <property type="component" value="Unassembled WGS sequence"/>
</dbReference>
<feature type="transmembrane region" description="Helical" evidence="1">
    <location>
        <begin position="12"/>
        <end position="30"/>
    </location>
</feature>
<dbReference type="AlphaFoldDB" id="A0A9D2HGQ0"/>
<comment type="caution">
    <text evidence="2">The sequence shown here is derived from an EMBL/GenBank/DDBJ whole genome shotgun (WGS) entry which is preliminary data.</text>
</comment>
<organism evidence="2 3">
    <name type="scientific">Candidatus Lachnoclostridium stercoravium</name>
    <dbReference type="NCBI Taxonomy" id="2838633"/>
    <lineage>
        <taxon>Bacteria</taxon>
        <taxon>Bacillati</taxon>
        <taxon>Bacillota</taxon>
        <taxon>Clostridia</taxon>
        <taxon>Lachnospirales</taxon>
        <taxon>Lachnospiraceae</taxon>
    </lineage>
</organism>
<feature type="transmembrane region" description="Helical" evidence="1">
    <location>
        <begin position="201"/>
        <end position="221"/>
    </location>
</feature>
<name>A0A9D2HGQ0_9FIRM</name>
<reference evidence="2" key="1">
    <citation type="journal article" date="2021" name="PeerJ">
        <title>Extensive microbial diversity within the chicken gut microbiome revealed by metagenomics and culture.</title>
        <authorList>
            <person name="Gilroy R."/>
            <person name="Ravi A."/>
            <person name="Getino M."/>
            <person name="Pursley I."/>
            <person name="Horton D.L."/>
            <person name="Alikhan N.F."/>
            <person name="Baker D."/>
            <person name="Gharbi K."/>
            <person name="Hall N."/>
            <person name="Watson M."/>
            <person name="Adriaenssens E.M."/>
            <person name="Foster-Nyarko E."/>
            <person name="Jarju S."/>
            <person name="Secka A."/>
            <person name="Antonio M."/>
            <person name="Oren A."/>
            <person name="Chaudhuri R.R."/>
            <person name="La Ragione R."/>
            <person name="Hildebrand F."/>
            <person name="Pallen M.J."/>
        </authorList>
    </citation>
    <scope>NUCLEOTIDE SEQUENCE</scope>
    <source>
        <strain evidence="2">CHK178-16964</strain>
    </source>
</reference>
<feature type="transmembrane region" description="Helical" evidence="1">
    <location>
        <begin position="348"/>
        <end position="370"/>
    </location>
</feature>
<dbReference type="Pfam" id="PF07907">
    <property type="entry name" value="YibE_F"/>
    <property type="match status" value="1"/>
</dbReference>
<dbReference type="PANTHER" id="PTHR41771">
    <property type="entry name" value="MEMBRANE PROTEIN-RELATED"/>
    <property type="match status" value="1"/>
</dbReference>
<gene>
    <name evidence="2" type="ORF">IAA07_01245</name>
</gene>
<dbReference type="EMBL" id="DWZA01000011">
    <property type="protein sequence ID" value="HJA70189.1"/>
    <property type="molecule type" value="Genomic_DNA"/>
</dbReference>
<feature type="transmembrane region" description="Helical" evidence="1">
    <location>
        <begin position="310"/>
        <end position="328"/>
    </location>
</feature>
<keyword evidence="1" id="KW-0812">Transmembrane</keyword>
<feature type="transmembrane region" description="Helical" evidence="1">
    <location>
        <begin position="175"/>
        <end position="194"/>
    </location>
</feature>
<sequence length="378" mass="40186">MMQLKSNITRYIITAVILVLFIVFAVRLNSVTKIQLVNRTGQTFETGVVVDILQDNIQEDGARIGQQVVDIQMTSGEKAGQILTTTSSAGYLFGAACTVGMKVIVIQSVSGDTVVTSVYSADRTAVVIGFAVLYILLLCLVGGKQGVKGALGLIFTFASIIFIYLPIVYMGYSPFWTSVFICSMTAAVTLYFIGGATKKTLCATAGTLAGVIFAGVAATIFSKMSGITGWNVSDIESLMTLHQVGGIQVGGLLFSGLLISALGAVMDVAMSISSAMQELCDQRPDISRLELMKAGMRVGRDMMGTDSNTLILAFAGTSLSMLVLDYAYDLPFLQIINSNNIGIAVMQGLSGSFGIVLSVPATVLLAAWIYTWERPKET</sequence>
<dbReference type="PANTHER" id="PTHR41771:SF1">
    <property type="entry name" value="MEMBRANE PROTEIN"/>
    <property type="match status" value="1"/>
</dbReference>
<evidence type="ECO:0000313" key="2">
    <source>
        <dbReference type="EMBL" id="HJA70189.1"/>
    </source>
</evidence>
<reference evidence="2" key="2">
    <citation type="submission" date="2021-04" db="EMBL/GenBank/DDBJ databases">
        <authorList>
            <person name="Gilroy R."/>
        </authorList>
    </citation>
    <scope>NUCLEOTIDE SEQUENCE</scope>
    <source>
        <strain evidence="2">CHK178-16964</strain>
    </source>
</reference>
<protein>
    <submittedName>
        <fullName evidence="2">YibE/F family protein</fullName>
    </submittedName>
</protein>
<keyword evidence="1" id="KW-1133">Transmembrane helix</keyword>
<dbReference type="InterPro" id="IPR012507">
    <property type="entry name" value="YibE_F"/>
</dbReference>